<dbReference type="Gene3D" id="2.60.40.150">
    <property type="entry name" value="C2 domain"/>
    <property type="match status" value="1"/>
</dbReference>
<dbReference type="EMBL" id="KL197713">
    <property type="protein sequence ID" value="KDQ61259.1"/>
    <property type="molecule type" value="Genomic_DNA"/>
</dbReference>
<evidence type="ECO:0000313" key="3">
    <source>
        <dbReference type="Proteomes" id="UP000027265"/>
    </source>
</evidence>
<dbReference type="PROSITE" id="PS50004">
    <property type="entry name" value="C2"/>
    <property type="match status" value="1"/>
</dbReference>
<feature type="domain" description="C2" evidence="1">
    <location>
        <begin position="1"/>
        <end position="114"/>
    </location>
</feature>
<organism evidence="2 3">
    <name type="scientific">Jaapia argillacea MUCL 33604</name>
    <dbReference type="NCBI Taxonomy" id="933084"/>
    <lineage>
        <taxon>Eukaryota</taxon>
        <taxon>Fungi</taxon>
        <taxon>Dikarya</taxon>
        <taxon>Basidiomycota</taxon>
        <taxon>Agaricomycotina</taxon>
        <taxon>Agaricomycetes</taxon>
        <taxon>Agaricomycetidae</taxon>
        <taxon>Jaapiales</taxon>
        <taxon>Jaapiaceae</taxon>
        <taxon>Jaapia</taxon>
    </lineage>
</organism>
<reference evidence="3" key="1">
    <citation type="journal article" date="2014" name="Proc. Natl. Acad. Sci. U.S.A.">
        <title>Extensive sampling of basidiomycete genomes demonstrates inadequacy of the white-rot/brown-rot paradigm for wood decay fungi.</title>
        <authorList>
            <person name="Riley R."/>
            <person name="Salamov A.A."/>
            <person name="Brown D.W."/>
            <person name="Nagy L.G."/>
            <person name="Floudas D."/>
            <person name="Held B.W."/>
            <person name="Levasseur A."/>
            <person name="Lombard V."/>
            <person name="Morin E."/>
            <person name="Otillar R."/>
            <person name="Lindquist E.A."/>
            <person name="Sun H."/>
            <person name="LaButti K.M."/>
            <person name="Schmutz J."/>
            <person name="Jabbour D."/>
            <person name="Luo H."/>
            <person name="Baker S.E."/>
            <person name="Pisabarro A.G."/>
            <person name="Walton J.D."/>
            <person name="Blanchette R.A."/>
            <person name="Henrissat B."/>
            <person name="Martin F."/>
            <person name="Cullen D."/>
            <person name="Hibbett D.S."/>
            <person name="Grigoriev I.V."/>
        </authorList>
    </citation>
    <scope>NUCLEOTIDE SEQUENCE [LARGE SCALE GENOMIC DNA]</scope>
    <source>
        <strain evidence="3">MUCL 33604</strain>
    </source>
</reference>
<dbReference type="AlphaFoldDB" id="A0A067Q2P8"/>
<dbReference type="InterPro" id="IPR000008">
    <property type="entry name" value="C2_dom"/>
</dbReference>
<evidence type="ECO:0000259" key="1">
    <source>
        <dbReference type="PROSITE" id="PS50004"/>
    </source>
</evidence>
<protein>
    <recommendedName>
        <fullName evidence="1">C2 domain-containing protein</fullName>
    </recommendedName>
</protein>
<dbReference type="InParanoid" id="A0A067Q2P8"/>
<dbReference type="HOGENOM" id="CLU_1185163_0_0_1"/>
<name>A0A067Q2P8_9AGAM</name>
<sequence length="234" mass="26205">MTRLTVRGPDRGLNERKFLLITHTQIQGIPELPRTFVEAKAGGDVHRTKIFKDKTNSPWWDEEILLHLNDRESSAVKFSFSLYHGRSWLWKQFLGRVEGPLHEILAGNSGECLIQMKINSPQVSTELTSTVLLRYRTDLHSAAQGLIEDTAQPTEHTIPLLNAVSTVQPLAGVVQETLNKAIPILETIEPLKQLFDEIAKFHPFASAAWSLLSAGYNARLASIMSDDSSTHSRL</sequence>
<keyword evidence="3" id="KW-1185">Reference proteome</keyword>
<dbReference type="Pfam" id="PF00168">
    <property type="entry name" value="C2"/>
    <property type="match status" value="1"/>
</dbReference>
<dbReference type="InterPro" id="IPR035892">
    <property type="entry name" value="C2_domain_sf"/>
</dbReference>
<dbReference type="STRING" id="933084.A0A067Q2P8"/>
<dbReference type="SUPFAM" id="SSF49562">
    <property type="entry name" value="C2 domain (Calcium/lipid-binding domain, CaLB)"/>
    <property type="match status" value="1"/>
</dbReference>
<proteinExistence type="predicted"/>
<dbReference type="Proteomes" id="UP000027265">
    <property type="component" value="Unassembled WGS sequence"/>
</dbReference>
<evidence type="ECO:0000313" key="2">
    <source>
        <dbReference type="EMBL" id="KDQ61259.1"/>
    </source>
</evidence>
<gene>
    <name evidence="2" type="ORF">JAAARDRAFT_576577</name>
</gene>
<accession>A0A067Q2P8</accession>